<sequence>MRGGLKVVDAGFSARAIGEVDLNKSEPWELPWKAKLGEKGVVFLFSALPNEWDICRVFQKSSGGGKSTSRTSLRRANLLIPLNRTGNRSVRAFVPEQSVLRALLECSELNARQSTRAEREAISISQQTTPTNDVNTSSVMQDFEMGRRQLKNRQQAPLTSAGPLDVDLLWNYSS</sequence>
<dbReference type="SUPFAM" id="SSF101941">
    <property type="entry name" value="NAC domain"/>
    <property type="match status" value="1"/>
</dbReference>
<protein>
    <submittedName>
        <fullName evidence="1">Uncharacterized protein</fullName>
    </submittedName>
</protein>
<name>A0ABD3LF85_EUCGL</name>
<organism evidence="1 2">
    <name type="scientific">Eucalyptus globulus</name>
    <name type="common">Tasmanian blue gum</name>
    <dbReference type="NCBI Taxonomy" id="34317"/>
    <lineage>
        <taxon>Eukaryota</taxon>
        <taxon>Viridiplantae</taxon>
        <taxon>Streptophyta</taxon>
        <taxon>Embryophyta</taxon>
        <taxon>Tracheophyta</taxon>
        <taxon>Spermatophyta</taxon>
        <taxon>Magnoliopsida</taxon>
        <taxon>eudicotyledons</taxon>
        <taxon>Gunneridae</taxon>
        <taxon>Pentapetalae</taxon>
        <taxon>rosids</taxon>
        <taxon>malvids</taxon>
        <taxon>Myrtales</taxon>
        <taxon>Myrtaceae</taxon>
        <taxon>Myrtoideae</taxon>
        <taxon>Eucalypteae</taxon>
        <taxon>Eucalyptus</taxon>
    </lineage>
</organism>
<dbReference type="Proteomes" id="UP001634007">
    <property type="component" value="Unassembled WGS sequence"/>
</dbReference>
<dbReference type="EMBL" id="JBJKBG010000002">
    <property type="protein sequence ID" value="KAL3748507.1"/>
    <property type="molecule type" value="Genomic_DNA"/>
</dbReference>
<evidence type="ECO:0000313" key="1">
    <source>
        <dbReference type="EMBL" id="KAL3748507.1"/>
    </source>
</evidence>
<dbReference type="InterPro" id="IPR036093">
    <property type="entry name" value="NAC_dom_sf"/>
</dbReference>
<dbReference type="AlphaFoldDB" id="A0ABD3LF85"/>
<reference evidence="1 2" key="1">
    <citation type="submission" date="2024-11" db="EMBL/GenBank/DDBJ databases">
        <title>Chromosome-level genome assembly of Eucalyptus globulus Labill. provides insights into its genome evolution.</title>
        <authorList>
            <person name="Li X."/>
        </authorList>
    </citation>
    <scope>NUCLEOTIDE SEQUENCE [LARGE SCALE GENOMIC DNA]</scope>
    <source>
        <strain evidence="1">CL2024</strain>
        <tissue evidence="1">Fresh tender leaves</tissue>
    </source>
</reference>
<gene>
    <name evidence="1" type="ORF">ACJRO7_009705</name>
</gene>
<proteinExistence type="predicted"/>
<accession>A0ABD3LF85</accession>
<comment type="caution">
    <text evidence="1">The sequence shown here is derived from an EMBL/GenBank/DDBJ whole genome shotgun (WGS) entry which is preliminary data.</text>
</comment>
<keyword evidence="2" id="KW-1185">Reference proteome</keyword>
<evidence type="ECO:0000313" key="2">
    <source>
        <dbReference type="Proteomes" id="UP001634007"/>
    </source>
</evidence>